<evidence type="ECO:0000313" key="4">
    <source>
        <dbReference type="Proteomes" id="UP000053240"/>
    </source>
</evidence>
<organism evidence="3 4">
    <name type="scientific">Papilio machaon</name>
    <name type="common">Old World swallowtail butterfly</name>
    <dbReference type="NCBI Taxonomy" id="76193"/>
    <lineage>
        <taxon>Eukaryota</taxon>
        <taxon>Metazoa</taxon>
        <taxon>Ecdysozoa</taxon>
        <taxon>Arthropoda</taxon>
        <taxon>Hexapoda</taxon>
        <taxon>Insecta</taxon>
        <taxon>Pterygota</taxon>
        <taxon>Neoptera</taxon>
        <taxon>Endopterygota</taxon>
        <taxon>Lepidoptera</taxon>
        <taxon>Glossata</taxon>
        <taxon>Ditrysia</taxon>
        <taxon>Papilionoidea</taxon>
        <taxon>Papilionidae</taxon>
        <taxon>Papilioninae</taxon>
        <taxon>Papilio</taxon>
    </lineage>
</organism>
<dbReference type="InterPro" id="IPR043504">
    <property type="entry name" value="Peptidase_S1_PA_chymotrypsin"/>
</dbReference>
<keyword evidence="3" id="KW-0645">Protease</keyword>
<proteinExistence type="predicted"/>
<sequence length="97" mass="10822">MSSPPGMFIFLVPIKAIHVHPEYKPPMKYNDIAILELAADVDIDSSIRPACLWQKPDFGQNSIAYATGWGTTDPLMGNSSKIDDLQISSWLTYKTNH</sequence>
<dbReference type="GO" id="GO:0004252">
    <property type="term" value="F:serine-type endopeptidase activity"/>
    <property type="evidence" value="ECO:0007669"/>
    <property type="project" value="InterPro"/>
</dbReference>
<protein>
    <submittedName>
        <fullName evidence="3">Serine protease snake</fullName>
    </submittedName>
</protein>
<accession>A0A0N1IH06</accession>
<gene>
    <name evidence="3" type="ORF">RR48_01228</name>
</gene>
<dbReference type="PANTHER" id="PTHR24252:SF7">
    <property type="entry name" value="HYALIN"/>
    <property type="match status" value="1"/>
</dbReference>
<dbReference type="GO" id="GO:0006508">
    <property type="term" value="P:proteolysis"/>
    <property type="evidence" value="ECO:0007669"/>
    <property type="project" value="UniProtKB-KW"/>
</dbReference>
<evidence type="ECO:0000259" key="2">
    <source>
        <dbReference type="Pfam" id="PF00089"/>
    </source>
</evidence>
<evidence type="ECO:0000313" key="3">
    <source>
        <dbReference type="EMBL" id="KPJ19996.1"/>
    </source>
</evidence>
<keyword evidence="1" id="KW-1015">Disulfide bond</keyword>
<dbReference type="Gene3D" id="2.40.10.10">
    <property type="entry name" value="Trypsin-like serine proteases"/>
    <property type="match status" value="1"/>
</dbReference>
<dbReference type="SUPFAM" id="SSF50494">
    <property type="entry name" value="Trypsin-like serine proteases"/>
    <property type="match status" value="1"/>
</dbReference>
<dbReference type="Pfam" id="PF00089">
    <property type="entry name" value="Trypsin"/>
    <property type="match status" value="1"/>
</dbReference>
<reference evidence="3 4" key="1">
    <citation type="journal article" date="2015" name="Nat. Commun.">
        <title>Outbred genome sequencing and CRISPR/Cas9 gene editing in butterflies.</title>
        <authorList>
            <person name="Li X."/>
            <person name="Fan D."/>
            <person name="Zhang W."/>
            <person name="Liu G."/>
            <person name="Zhang L."/>
            <person name="Zhao L."/>
            <person name="Fang X."/>
            <person name="Chen L."/>
            <person name="Dong Y."/>
            <person name="Chen Y."/>
            <person name="Ding Y."/>
            <person name="Zhao R."/>
            <person name="Feng M."/>
            <person name="Zhu Y."/>
            <person name="Feng Y."/>
            <person name="Jiang X."/>
            <person name="Zhu D."/>
            <person name="Xiang H."/>
            <person name="Feng X."/>
            <person name="Li S."/>
            <person name="Wang J."/>
            <person name="Zhang G."/>
            <person name="Kronforst M.R."/>
            <person name="Wang W."/>
        </authorList>
    </citation>
    <scope>NUCLEOTIDE SEQUENCE [LARGE SCALE GENOMIC DNA]</scope>
    <source>
        <strain evidence="3">Ya'a_city_454_Pm</strain>
        <tissue evidence="3">Whole body</tissue>
    </source>
</reference>
<keyword evidence="3" id="KW-0378">Hydrolase</keyword>
<name>A0A0N1IH06_PAPMA</name>
<dbReference type="InterPro" id="IPR009003">
    <property type="entry name" value="Peptidase_S1_PA"/>
</dbReference>
<keyword evidence="4" id="KW-1185">Reference proteome</keyword>
<dbReference type="Proteomes" id="UP000053240">
    <property type="component" value="Unassembled WGS sequence"/>
</dbReference>
<dbReference type="PANTHER" id="PTHR24252">
    <property type="entry name" value="ACROSIN-RELATED"/>
    <property type="match status" value="1"/>
</dbReference>
<dbReference type="EMBL" id="KQ459778">
    <property type="protein sequence ID" value="KPJ19996.1"/>
    <property type="molecule type" value="Genomic_DNA"/>
</dbReference>
<feature type="domain" description="Peptidase S1" evidence="2">
    <location>
        <begin position="12"/>
        <end position="81"/>
    </location>
</feature>
<evidence type="ECO:0000256" key="1">
    <source>
        <dbReference type="ARBA" id="ARBA00023157"/>
    </source>
</evidence>
<dbReference type="InParanoid" id="A0A0N1IH06"/>
<dbReference type="AlphaFoldDB" id="A0A0N1IH06"/>
<dbReference type="InterPro" id="IPR001254">
    <property type="entry name" value="Trypsin_dom"/>
</dbReference>